<protein>
    <submittedName>
        <fullName evidence="1">Uncharacterized protein</fullName>
    </submittedName>
</protein>
<dbReference type="AlphaFoldDB" id="A0A3M0CKY8"/>
<organism evidence="1 2">
    <name type="scientific">Haloplanus aerogenes</name>
    <dbReference type="NCBI Taxonomy" id="660522"/>
    <lineage>
        <taxon>Archaea</taxon>
        <taxon>Methanobacteriati</taxon>
        <taxon>Methanobacteriota</taxon>
        <taxon>Stenosarchaea group</taxon>
        <taxon>Halobacteria</taxon>
        <taxon>Halobacteriales</taxon>
        <taxon>Haloferacaceae</taxon>
        <taxon>Haloplanus</taxon>
    </lineage>
</organism>
<evidence type="ECO:0000313" key="1">
    <source>
        <dbReference type="EMBL" id="RMB09050.1"/>
    </source>
</evidence>
<gene>
    <name evidence="1" type="ORF">ATH50_3420</name>
</gene>
<accession>A0A3M0CKY8</accession>
<dbReference type="Proteomes" id="UP000277326">
    <property type="component" value="Unassembled WGS sequence"/>
</dbReference>
<sequence length="68" mass="7833">MRSLCSLMDATVPAIAGLRDRPEFELECLYDDPSSPSELTIFSPETRRLATEWLTIDRSMAVRLDRMR</sequence>
<reference evidence="1 2" key="1">
    <citation type="journal article" date="2015" name="Stand. Genomic Sci.">
        <title>Genomic Encyclopedia of Bacterial and Archaeal Type Strains, Phase III: the genomes of soil and plant-associated and newly described type strains.</title>
        <authorList>
            <person name="Whitman W.B."/>
            <person name="Woyke T."/>
            <person name="Klenk H.P."/>
            <person name="Zhou Y."/>
            <person name="Lilburn T.G."/>
            <person name="Beck B.J."/>
            <person name="De Vos P."/>
            <person name="Vandamme P."/>
            <person name="Eisen J.A."/>
            <person name="Garrity G."/>
            <person name="Hugenholtz P."/>
            <person name="Kyrpides N.C."/>
        </authorList>
    </citation>
    <scope>NUCLEOTIDE SEQUENCE [LARGE SCALE GENOMIC DNA]</scope>
    <source>
        <strain evidence="1 2">CGMCC 1.10124</strain>
    </source>
</reference>
<comment type="caution">
    <text evidence="1">The sequence shown here is derived from an EMBL/GenBank/DDBJ whole genome shotgun (WGS) entry which is preliminary data.</text>
</comment>
<proteinExistence type="predicted"/>
<evidence type="ECO:0000313" key="2">
    <source>
        <dbReference type="Proteomes" id="UP000277326"/>
    </source>
</evidence>
<name>A0A3M0CKY8_9EURY</name>
<dbReference type="EMBL" id="REFS01000009">
    <property type="protein sequence ID" value="RMB09050.1"/>
    <property type="molecule type" value="Genomic_DNA"/>
</dbReference>